<feature type="domain" description="Protein kinase" evidence="26">
    <location>
        <begin position="450"/>
        <end position="724"/>
    </location>
</feature>
<evidence type="ECO:0000256" key="15">
    <source>
        <dbReference type="ARBA" id="ARBA00022840"/>
    </source>
</evidence>
<evidence type="ECO:0000256" key="8">
    <source>
        <dbReference type="ARBA" id="ARBA00022614"/>
    </source>
</evidence>
<evidence type="ECO:0000256" key="20">
    <source>
        <dbReference type="ARBA" id="ARBA00047899"/>
    </source>
</evidence>
<dbReference type="CDD" id="cd14066">
    <property type="entry name" value="STKc_IRAK"/>
    <property type="match status" value="1"/>
</dbReference>
<dbReference type="SUPFAM" id="SSF56112">
    <property type="entry name" value="Protein kinase-like (PK-like)"/>
    <property type="match status" value="1"/>
</dbReference>
<keyword evidence="16 24" id="KW-1133">Transmembrane helix</keyword>
<keyword evidence="12" id="KW-0677">Repeat</keyword>
<dbReference type="GO" id="GO:0048508">
    <property type="term" value="P:embryonic meristem development"/>
    <property type="evidence" value="ECO:0007669"/>
    <property type="project" value="UniProtKB-ARBA"/>
</dbReference>
<dbReference type="InterPro" id="IPR011009">
    <property type="entry name" value="Kinase-like_dom_sf"/>
</dbReference>
<dbReference type="PROSITE" id="PS50011">
    <property type="entry name" value="PROTEIN_KINASE_DOM"/>
    <property type="match status" value="1"/>
</dbReference>
<evidence type="ECO:0000256" key="16">
    <source>
        <dbReference type="ARBA" id="ARBA00022989"/>
    </source>
</evidence>
<dbReference type="GO" id="GO:0005886">
    <property type="term" value="C:plasma membrane"/>
    <property type="evidence" value="ECO:0007669"/>
    <property type="project" value="UniProtKB-SubCell"/>
</dbReference>
<feature type="transmembrane region" description="Helical" evidence="24">
    <location>
        <begin position="386"/>
        <end position="409"/>
    </location>
</feature>
<dbReference type="AlphaFoldDB" id="A0A811NQV6"/>
<dbReference type="Proteomes" id="UP000604825">
    <property type="component" value="Unassembled WGS sequence"/>
</dbReference>
<organism evidence="27 28">
    <name type="scientific">Miscanthus lutarioriparius</name>
    <dbReference type="NCBI Taxonomy" id="422564"/>
    <lineage>
        <taxon>Eukaryota</taxon>
        <taxon>Viridiplantae</taxon>
        <taxon>Streptophyta</taxon>
        <taxon>Embryophyta</taxon>
        <taxon>Tracheophyta</taxon>
        <taxon>Spermatophyta</taxon>
        <taxon>Magnoliopsida</taxon>
        <taxon>Liliopsida</taxon>
        <taxon>Poales</taxon>
        <taxon>Poaceae</taxon>
        <taxon>PACMAD clade</taxon>
        <taxon>Panicoideae</taxon>
        <taxon>Andropogonodae</taxon>
        <taxon>Andropogoneae</taxon>
        <taxon>Saccharinae</taxon>
        <taxon>Miscanthus</taxon>
    </lineage>
</organism>
<dbReference type="PANTHER" id="PTHR27000">
    <property type="entry name" value="LEUCINE-RICH REPEAT RECEPTOR-LIKE PROTEIN KINASE FAMILY PROTEIN-RELATED"/>
    <property type="match status" value="1"/>
</dbReference>
<dbReference type="EMBL" id="CAJGYO010000005">
    <property type="protein sequence ID" value="CAD6229307.1"/>
    <property type="molecule type" value="Genomic_DNA"/>
</dbReference>
<evidence type="ECO:0000256" key="18">
    <source>
        <dbReference type="ARBA" id="ARBA00023170"/>
    </source>
</evidence>
<dbReference type="FunFam" id="3.80.10.10:FF:000275">
    <property type="entry name" value="Leucine-rich repeat receptor-like protein kinase"/>
    <property type="match status" value="1"/>
</dbReference>
<comment type="catalytic activity">
    <reaction evidence="21">
        <text>L-seryl-[protein] + ATP = O-phospho-L-seryl-[protein] + ADP + H(+)</text>
        <dbReference type="Rhea" id="RHEA:17989"/>
        <dbReference type="Rhea" id="RHEA-COMP:9863"/>
        <dbReference type="Rhea" id="RHEA-COMP:11604"/>
        <dbReference type="ChEBI" id="CHEBI:15378"/>
        <dbReference type="ChEBI" id="CHEBI:29999"/>
        <dbReference type="ChEBI" id="CHEBI:30616"/>
        <dbReference type="ChEBI" id="CHEBI:83421"/>
        <dbReference type="ChEBI" id="CHEBI:456216"/>
        <dbReference type="EC" id="2.7.11.1"/>
    </reaction>
</comment>
<keyword evidence="13 22" id="KW-0547">Nucleotide-binding</keyword>
<evidence type="ECO:0000256" key="9">
    <source>
        <dbReference type="ARBA" id="ARBA00022679"/>
    </source>
</evidence>
<sequence length="729" mass="78453">MAFLRRSATTAVLFALHLLLLTASVASSPSSLPEQQDDMPALLHLKRGLTSGAGSVDALRQWSPESGAHHCSWPGVTCDDAGSGRVVALALPSPPGGRLAGELSPAVARLTELKSLAFPSAGLRGEIPPQLWRLRRLQVLNLAGNSLRGRLPATFPEGLKSLDLSGNRLSGAIPPALGSCAALRRLCLSSNSLAGTIPPRIGELARLRVLNLSGNRLTGGVPPALLHCGSLVRMDLSGNLLHGRLPSGLAELKNLKFLSLSGNNFSGEIPSGLGQLGSLEFLNLSNNSLSGVVPVDLVALRNQTVLLLDNNKLSGEEEITAGVNAAAAASPVHVVTVHSVTGELFPVSPMPTIIRELTETRPGTSNGSPSSSSSSNGDGGLGIKEIVAIASASAIVVVLLVALTLCICTRKWPQRASKRSFRGREIKIFADVEIGAPLTYETVVRATGNFNASNCIGTGGFGATYRAEVAPGVLVAIKRLAIGKQHGDKEFQAEVRILGQCRHPHLVTLLGYHISESEMFLIYNYLPGGNLERFIQERGKRPISWRRLHKIALDVARALAYMHDECVPRILHRDVKPNNILLDNECNAYLSDFGLARLLRNSETHATTDVAGTFGYVAPEYAMTCRVSDKADVYSYGVVLLELISDKKTLDPSFSPYGNGFNIVSWAVKLIQRSRVREFFIEGLWEKAPHDDLVEFLNLAVRCTQESLASRPTMKHVVRRLKELRPPSY</sequence>
<gene>
    <name evidence="27" type="ORF">NCGR_LOCUS19909</name>
</gene>
<dbReference type="PANTHER" id="PTHR27000:SF641">
    <property type="entry name" value="OS12G0145900 PROTEIN"/>
    <property type="match status" value="1"/>
</dbReference>
<dbReference type="InterPro" id="IPR017441">
    <property type="entry name" value="Protein_kinase_ATP_BS"/>
</dbReference>
<dbReference type="GO" id="GO:0004674">
    <property type="term" value="F:protein serine/threonine kinase activity"/>
    <property type="evidence" value="ECO:0007669"/>
    <property type="project" value="UniProtKB-KW"/>
</dbReference>
<feature type="region of interest" description="Disordered" evidence="23">
    <location>
        <begin position="359"/>
        <end position="378"/>
    </location>
</feature>
<comment type="subcellular location">
    <subcellularLocation>
        <location evidence="1">Cell membrane</location>
        <topology evidence="1">Single-pass type I membrane protein</topology>
    </subcellularLocation>
</comment>
<keyword evidence="18" id="KW-0675">Receptor</keyword>
<dbReference type="GO" id="GO:0009942">
    <property type="term" value="P:longitudinal axis specification"/>
    <property type="evidence" value="ECO:0007669"/>
    <property type="project" value="UniProtKB-ARBA"/>
</dbReference>
<keyword evidence="7" id="KW-0597">Phosphoprotein</keyword>
<keyword evidence="17 24" id="KW-0472">Membrane</keyword>
<dbReference type="GO" id="GO:0009414">
    <property type="term" value="P:response to water deprivation"/>
    <property type="evidence" value="ECO:0007669"/>
    <property type="project" value="UniProtKB-ARBA"/>
</dbReference>
<evidence type="ECO:0000313" key="27">
    <source>
        <dbReference type="EMBL" id="CAD6229307.1"/>
    </source>
</evidence>
<evidence type="ECO:0000256" key="19">
    <source>
        <dbReference type="ARBA" id="ARBA00023180"/>
    </source>
</evidence>
<dbReference type="InterPro" id="IPR001611">
    <property type="entry name" value="Leu-rich_rpt"/>
</dbReference>
<dbReference type="Pfam" id="PF00560">
    <property type="entry name" value="LRR_1"/>
    <property type="match status" value="1"/>
</dbReference>
<dbReference type="GO" id="GO:0005524">
    <property type="term" value="F:ATP binding"/>
    <property type="evidence" value="ECO:0007669"/>
    <property type="project" value="UniProtKB-UniRule"/>
</dbReference>
<evidence type="ECO:0000256" key="5">
    <source>
        <dbReference type="ARBA" id="ARBA00022475"/>
    </source>
</evidence>
<dbReference type="Pfam" id="PF00069">
    <property type="entry name" value="Pkinase"/>
    <property type="match status" value="1"/>
</dbReference>
<comment type="caution">
    <text evidence="27">The sequence shown here is derived from an EMBL/GenBank/DDBJ whole genome shotgun (WGS) entry which is preliminary data.</text>
</comment>
<feature type="signal peptide" evidence="25">
    <location>
        <begin position="1"/>
        <end position="27"/>
    </location>
</feature>
<evidence type="ECO:0000256" key="25">
    <source>
        <dbReference type="SAM" id="SignalP"/>
    </source>
</evidence>
<evidence type="ECO:0000259" key="26">
    <source>
        <dbReference type="PROSITE" id="PS50011"/>
    </source>
</evidence>
<keyword evidence="6" id="KW-0723">Serine/threonine-protein kinase</keyword>
<dbReference type="EC" id="2.7.11.1" evidence="3"/>
<dbReference type="InterPro" id="IPR000719">
    <property type="entry name" value="Prot_kinase_dom"/>
</dbReference>
<evidence type="ECO:0000256" key="11">
    <source>
        <dbReference type="ARBA" id="ARBA00022729"/>
    </source>
</evidence>
<evidence type="ECO:0000256" key="24">
    <source>
        <dbReference type="SAM" id="Phobius"/>
    </source>
</evidence>
<evidence type="ECO:0000256" key="14">
    <source>
        <dbReference type="ARBA" id="ARBA00022777"/>
    </source>
</evidence>
<dbReference type="InterPro" id="IPR008271">
    <property type="entry name" value="Ser/Thr_kinase_AS"/>
</dbReference>
<keyword evidence="11 25" id="KW-0732">Signal</keyword>
<keyword evidence="5" id="KW-1003">Cell membrane</keyword>
<dbReference type="PROSITE" id="PS00108">
    <property type="entry name" value="PROTEIN_KINASE_ST"/>
    <property type="match status" value="1"/>
</dbReference>
<dbReference type="InterPro" id="IPR013210">
    <property type="entry name" value="LRR_N_plant-typ"/>
</dbReference>
<keyword evidence="14" id="KW-0418">Kinase</keyword>
<keyword evidence="10 24" id="KW-0812">Transmembrane</keyword>
<dbReference type="FunFam" id="3.30.200.20:FF:000260">
    <property type="entry name" value="LRR receptor-like serine/threonine-protein kinase RPK2"/>
    <property type="match status" value="1"/>
</dbReference>
<dbReference type="GO" id="GO:0009945">
    <property type="term" value="P:radial axis specification"/>
    <property type="evidence" value="ECO:0007669"/>
    <property type="project" value="UniProtKB-ARBA"/>
</dbReference>
<dbReference type="Pfam" id="PF13855">
    <property type="entry name" value="LRR_8"/>
    <property type="match status" value="2"/>
</dbReference>
<feature type="binding site" evidence="22">
    <location>
        <position position="484"/>
    </location>
    <ligand>
        <name>ATP</name>
        <dbReference type="ChEBI" id="CHEBI:30616"/>
    </ligand>
</feature>
<evidence type="ECO:0000256" key="12">
    <source>
        <dbReference type="ARBA" id="ARBA00022737"/>
    </source>
</evidence>
<evidence type="ECO:0000256" key="6">
    <source>
        <dbReference type="ARBA" id="ARBA00022527"/>
    </source>
</evidence>
<dbReference type="OrthoDB" id="1896041at2759"/>
<proteinExistence type="inferred from homology"/>
<evidence type="ECO:0000256" key="7">
    <source>
        <dbReference type="ARBA" id="ARBA00022553"/>
    </source>
</evidence>
<evidence type="ECO:0000256" key="3">
    <source>
        <dbReference type="ARBA" id="ARBA00012513"/>
    </source>
</evidence>
<evidence type="ECO:0000313" key="28">
    <source>
        <dbReference type="Proteomes" id="UP000604825"/>
    </source>
</evidence>
<evidence type="ECO:0000256" key="21">
    <source>
        <dbReference type="ARBA" id="ARBA00048679"/>
    </source>
</evidence>
<comment type="catalytic activity">
    <reaction evidence="20">
        <text>L-threonyl-[protein] + ATP = O-phospho-L-threonyl-[protein] + ADP + H(+)</text>
        <dbReference type="Rhea" id="RHEA:46608"/>
        <dbReference type="Rhea" id="RHEA-COMP:11060"/>
        <dbReference type="Rhea" id="RHEA-COMP:11605"/>
        <dbReference type="ChEBI" id="CHEBI:15378"/>
        <dbReference type="ChEBI" id="CHEBI:30013"/>
        <dbReference type="ChEBI" id="CHEBI:30616"/>
        <dbReference type="ChEBI" id="CHEBI:61977"/>
        <dbReference type="ChEBI" id="CHEBI:456216"/>
        <dbReference type="EC" id="2.7.11.1"/>
    </reaction>
</comment>
<reference evidence="27" key="1">
    <citation type="submission" date="2020-10" db="EMBL/GenBank/DDBJ databases">
        <authorList>
            <person name="Han B."/>
            <person name="Lu T."/>
            <person name="Zhao Q."/>
            <person name="Huang X."/>
            <person name="Zhao Y."/>
        </authorList>
    </citation>
    <scope>NUCLEOTIDE SEQUENCE</scope>
</reference>
<dbReference type="InterPro" id="IPR003591">
    <property type="entry name" value="Leu-rich_rpt_typical-subtyp"/>
</dbReference>
<evidence type="ECO:0000256" key="1">
    <source>
        <dbReference type="ARBA" id="ARBA00004251"/>
    </source>
</evidence>
<evidence type="ECO:0000256" key="2">
    <source>
        <dbReference type="ARBA" id="ARBA00008684"/>
    </source>
</evidence>
<feature type="compositionally biased region" description="Low complexity" evidence="23">
    <location>
        <begin position="363"/>
        <end position="376"/>
    </location>
</feature>
<dbReference type="SMART" id="SM00369">
    <property type="entry name" value="LRR_TYP"/>
    <property type="match status" value="5"/>
</dbReference>
<keyword evidence="4" id="KW-0217">Developmental protein</keyword>
<keyword evidence="8" id="KW-0433">Leucine-rich repeat</keyword>
<dbReference type="InterPro" id="IPR032675">
    <property type="entry name" value="LRR_dom_sf"/>
</dbReference>
<dbReference type="Gene3D" id="1.10.510.10">
    <property type="entry name" value="Transferase(Phosphotransferase) domain 1"/>
    <property type="match status" value="1"/>
</dbReference>
<dbReference type="SUPFAM" id="SSF52058">
    <property type="entry name" value="L domain-like"/>
    <property type="match status" value="1"/>
</dbReference>
<dbReference type="PRINTS" id="PR00019">
    <property type="entry name" value="LEURICHRPT"/>
</dbReference>
<evidence type="ECO:0000256" key="23">
    <source>
        <dbReference type="SAM" id="MobiDB-lite"/>
    </source>
</evidence>
<name>A0A811NQV6_9POAL</name>
<keyword evidence="19" id="KW-0325">Glycoprotein</keyword>
<dbReference type="FunFam" id="3.80.10.10:FF:000383">
    <property type="entry name" value="Leucine-rich repeat receptor protein kinase EMS1"/>
    <property type="match status" value="1"/>
</dbReference>
<dbReference type="Pfam" id="PF08263">
    <property type="entry name" value="LRRNT_2"/>
    <property type="match status" value="1"/>
</dbReference>
<evidence type="ECO:0000256" key="4">
    <source>
        <dbReference type="ARBA" id="ARBA00022473"/>
    </source>
</evidence>
<dbReference type="GO" id="GO:0009409">
    <property type="term" value="P:response to cold"/>
    <property type="evidence" value="ECO:0007669"/>
    <property type="project" value="UniProtKB-ARBA"/>
</dbReference>
<dbReference type="Gene3D" id="3.80.10.10">
    <property type="entry name" value="Ribonuclease Inhibitor"/>
    <property type="match status" value="2"/>
</dbReference>
<keyword evidence="28" id="KW-1185">Reference proteome</keyword>
<protein>
    <recommendedName>
        <fullName evidence="3">non-specific serine/threonine protein kinase</fullName>
        <ecNumber evidence="3">2.7.11.1</ecNumber>
    </recommendedName>
</protein>
<feature type="chain" id="PRO_5032689549" description="non-specific serine/threonine protein kinase" evidence="25">
    <location>
        <begin position="28"/>
        <end position="729"/>
    </location>
</feature>
<accession>A0A811NQV6</accession>
<keyword evidence="9" id="KW-0808">Transferase</keyword>
<dbReference type="PROSITE" id="PS00107">
    <property type="entry name" value="PROTEIN_KINASE_ATP"/>
    <property type="match status" value="1"/>
</dbReference>
<dbReference type="SMART" id="SM00220">
    <property type="entry name" value="S_TKc"/>
    <property type="match status" value="1"/>
</dbReference>
<dbReference type="Gene3D" id="3.30.200.20">
    <property type="entry name" value="Phosphorylase Kinase, domain 1"/>
    <property type="match status" value="1"/>
</dbReference>
<comment type="similarity">
    <text evidence="2">Belongs to the protein kinase superfamily. Ser/Thr protein kinase family.</text>
</comment>
<evidence type="ECO:0000256" key="22">
    <source>
        <dbReference type="PROSITE-ProRule" id="PRU10141"/>
    </source>
</evidence>
<dbReference type="FunFam" id="1.10.510.10:FF:000192">
    <property type="entry name" value="LRR receptor-like serine/threonine-protein kinase RPK2"/>
    <property type="match status" value="1"/>
</dbReference>
<evidence type="ECO:0000256" key="10">
    <source>
        <dbReference type="ARBA" id="ARBA00022692"/>
    </source>
</evidence>
<evidence type="ECO:0000256" key="17">
    <source>
        <dbReference type="ARBA" id="ARBA00023136"/>
    </source>
</evidence>
<evidence type="ECO:0000256" key="13">
    <source>
        <dbReference type="ARBA" id="ARBA00022741"/>
    </source>
</evidence>
<keyword evidence="15 22" id="KW-0067">ATP-binding</keyword>